<gene>
    <name evidence="2" type="ORF">K435DRAFT_704933</name>
</gene>
<dbReference type="EMBL" id="ML180944">
    <property type="protein sequence ID" value="THU76394.1"/>
    <property type="molecule type" value="Genomic_DNA"/>
</dbReference>
<protein>
    <submittedName>
        <fullName evidence="2">Uncharacterized protein</fullName>
    </submittedName>
</protein>
<dbReference type="AlphaFoldDB" id="A0A4S8KLF5"/>
<reference evidence="2 3" key="1">
    <citation type="journal article" date="2019" name="Nat. Ecol. Evol.">
        <title>Megaphylogeny resolves global patterns of mushroom evolution.</title>
        <authorList>
            <person name="Varga T."/>
            <person name="Krizsan K."/>
            <person name="Foldi C."/>
            <person name="Dima B."/>
            <person name="Sanchez-Garcia M."/>
            <person name="Sanchez-Ramirez S."/>
            <person name="Szollosi G.J."/>
            <person name="Szarkandi J.G."/>
            <person name="Papp V."/>
            <person name="Albert L."/>
            <person name="Andreopoulos W."/>
            <person name="Angelini C."/>
            <person name="Antonin V."/>
            <person name="Barry K.W."/>
            <person name="Bougher N.L."/>
            <person name="Buchanan P."/>
            <person name="Buyck B."/>
            <person name="Bense V."/>
            <person name="Catcheside P."/>
            <person name="Chovatia M."/>
            <person name="Cooper J."/>
            <person name="Damon W."/>
            <person name="Desjardin D."/>
            <person name="Finy P."/>
            <person name="Geml J."/>
            <person name="Haridas S."/>
            <person name="Hughes K."/>
            <person name="Justo A."/>
            <person name="Karasinski D."/>
            <person name="Kautmanova I."/>
            <person name="Kiss B."/>
            <person name="Kocsube S."/>
            <person name="Kotiranta H."/>
            <person name="LaButti K.M."/>
            <person name="Lechner B.E."/>
            <person name="Liimatainen K."/>
            <person name="Lipzen A."/>
            <person name="Lukacs Z."/>
            <person name="Mihaltcheva S."/>
            <person name="Morgado L.N."/>
            <person name="Niskanen T."/>
            <person name="Noordeloos M.E."/>
            <person name="Ohm R.A."/>
            <person name="Ortiz-Santana B."/>
            <person name="Ovrebo C."/>
            <person name="Racz N."/>
            <person name="Riley R."/>
            <person name="Savchenko A."/>
            <person name="Shiryaev A."/>
            <person name="Soop K."/>
            <person name="Spirin V."/>
            <person name="Szebenyi C."/>
            <person name="Tomsovsky M."/>
            <person name="Tulloss R.E."/>
            <person name="Uehling J."/>
            <person name="Grigoriev I.V."/>
            <person name="Vagvolgyi C."/>
            <person name="Papp T."/>
            <person name="Martin F.M."/>
            <person name="Miettinen O."/>
            <person name="Hibbett D.S."/>
            <person name="Nagy L.G."/>
        </authorList>
    </citation>
    <scope>NUCLEOTIDE SEQUENCE [LARGE SCALE GENOMIC DNA]</scope>
    <source>
        <strain evidence="2 3">CBS 962.96</strain>
    </source>
</reference>
<evidence type="ECO:0000313" key="3">
    <source>
        <dbReference type="Proteomes" id="UP000297245"/>
    </source>
</evidence>
<feature type="non-terminal residue" evidence="2">
    <location>
        <position position="1"/>
    </location>
</feature>
<evidence type="ECO:0000256" key="1">
    <source>
        <dbReference type="SAM" id="MobiDB-lite"/>
    </source>
</evidence>
<feature type="compositionally biased region" description="Basic and acidic residues" evidence="1">
    <location>
        <begin position="231"/>
        <end position="240"/>
    </location>
</feature>
<name>A0A4S8KLF5_DENBC</name>
<sequence length="272" mass="31152">QLHMKSRLLTYRTSNVVHQGSVTRSKLVMLWNKQQIDAAKLKYQAAWSALSSLVGEGNVSWRKLLDEDVRLMNAMDRPIGLRQRRVVIIKNSTGEGYRDVLWIWKEGGTGETLDDQTLGEIEWCKSYARAKRWEEEVILVKEEMRRSLVTLEHNAMNWEGRKIYLGLLKEGKGEWDPVWTLTREYIGPLSSGTDEAHAEGVNAYANSQAFIYWQLAARFKKLWAGVSQREKGLENGKEISRSQFPVSTGDSDSELDEGAEKTNSEAEEEREI</sequence>
<dbReference type="Proteomes" id="UP000297245">
    <property type="component" value="Unassembled WGS sequence"/>
</dbReference>
<feature type="compositionally biased region" description="Polar residues" evidence="1">
    <location>
        <begin position="241"/>
        <end position="250"/>
    </location>
</feature>
<keyword evidence="3" id="KW-1185">Reference proteome</keyword>
<dbReference type="OrthoDB" id="3263473at2759"/>
<feature type="region of interest" description="Disordered" evidence="1">
    <location>
        <begin position="231"/>
        <end position="272"/>
    </location>
</feature>
<organism evidence="2 3">
    <name type="scientific">Dendrothele bispora (strain CBS 962.96)</name>
    <dbReference type="NCBI Taxonomy" id="1314807"/>
    <lineage>
        <taxon>Eukaryota</taxon>
        <taxon>Fungi</taxon>
        <taxon>Dikarya</taxon>
        <taxon>Basidiomycota</taxon>
        <taxon>Agaricomycotina</taxon>
        <taxon>Agaricomycetes</taxon>
        <taxon>Agaricomycetidae</taxon>
        <taxon>Agaricales</taxon>
        <taxon>Agaricales incertae sedis</taxon>
        <taxon>Dendrothele</taxon>
    </lineage>
</organism>
<accession>A0A4S8KLF5</accession>
<evidence type="ECO:0000313" key="2">
    <source>
        <dbReference type="EMBL" id="THU76394.1"/>
    </source>
</evidence>
<proteinExistence type="predicted"/>